<name>A0A4R3KZM1_9SPHI</name>
<reference evidence="2 3" key="1">
    <citation type="submission" date="2019-03" db="EMBL/GenBank/DDBJ databases">
        <title>Genomic Encyclopedia of Type Strains, Phase IV (KMG-IV): sequencing the most valuable type-strain genomes for metagenomic binning, comparative biology and taxonomic classification.</title>
        <authorList>
            <person name="Goeker M."/>
        </authorList>
    </citation>
    <scope>NUCLEOTIDE SEQUENCE [LARGE SCALE GENOMIC DNA]</scope>
    <source>
        <strain evidence="2 3">DSM 21100</strain>
    </source>
</reference>
<protein>
    <submittedName>
        <fullName evidence="2">Trehalose utilization protein</fullName>
    </submittedName>
</protein>
<dbReference type="Gene3D" id="3.40.50.880">
    <property type="match status" value="1"/>
</dbReference>
<comment type="caution">
    <text evidence="2">The sequence shown here is derived from an EMBL/GenBank/DDBJ whole genome shotgun (WGS) entry which is preliminary data.</text>
</comment>
<dbReference type="Pfam" id="PF06283">
    <property type="entry name" value="ThuA"/>
    <property type="match status" value="1"/>
</dbReference>
<evidence type="ECO:0000313" key="2">
    <source>
        <dbReference type="EMBL" id="TCS90080.1"/>
    </source>
</evidence>
<organism evidence="2 3">
    <name type="scientific">Anseongella ginsenosidimutans</name>
    <dbReference type="NCBI Taxonomy" id="496056"/>
    <lineage>
        <taxon>Bacteria</taxon>
        <taxon>Pseudomonadati</taxon>
        <taxon>Bacteroidota</taxon>
        <taxon>Sphingobacteriia</taxon>
        <taxon>Sphingobacteriales</taxon>
        <taxon>Sphingobacteriaceae</taxon>
        <taxon>Anseongella</taxon>
    </lineage>
</organism>
<dbReference type="PANTHER" id="PTHR40469">
    <property type="entry name" value="SECRETED GLYCOSYL HYDROLASE"/>
    <property type="match status" value="1"/>
</dbReference>
<dbReference type="InterPro" id="IPR029062">
    <property type="entry name" value="Class_I_gatase-like"/>
</dbReference>
<evidence type="ECO:0000313" key="3">
    <source>
        <dbReference type="Proteomes" id="UP000295807"/>
    </source>
</evidence>
<gene>
    <name evidence="2" type="ORF">EDD80_101278</name>
</gene>
<accession>A0A4R3KZM1</accession>
<proteinExistence type="predicted"/>
<dbReference type="AlphaFoldDB" id="A0A4R3KZM1"/>
<dbReference type="PANTHER" id="PTHR40469:SF2">
    <property type="entry name" value="GALACTOSE-BINDING DOMAIN-LIKE SUPERFAMILY PROTEIN"/>
    <property type="match status" value="1"/>
</dbReference>
<dbReference type="Proteomes" id="UP000295807">
    <property type="component" value="Unassembled WGS sequence"/>
</dbReference>
<keyword evidence="3" id="KW-1185">Reference proteome</keyword>
<evidence type="ECO:0000259" key="1">
    <source>
        <dbReference type="Pfam" id="PF06283"/>
    </source>
</evidence>
<feature type="domain" description="ThuA-like" evidence="1">
    <location>
        <begin position="40"/>
        <end position="222"/>
    </location>
</feature>
<dbReference type="SUPFAM" id="SSF52317">
    <property type="entry name" value="Class I glutamine amidotransferase-like"/>
    <property type="match status" value="1"/>
</dbReference>
<dbReference type="EMBL" id="SMAD01000001">
    <property type="protein sequence ID" value="TCS90080.1"/>
    <property type="molecule type" value="Genomic_DNA"/>
</dbReference>
<sequence>MALGAFSACSQPDEPIRTLIVGGGASHDFDRWYRGADVATLEKEGLAEVTYTDQVDSILSYLPGIDVLLLTNNQPMEDPALRKAIFDFVGSGKGLVLAHAATWYNWEDWPEYNKQLVGGGSRGHNPYGPFEVSVTAGHPVTENVPEKFSLEDELYYIKTDAEGPGMDVLATGKAEGSEDIFPVLWVTPNPDARIVGFTLGHDSKSHDLPAYQTILRNAVTWAAGK</sequence>
<dbReference type="InterPro" id="IPR029010">
    <property type="entry name" value="ThuA-like"/>
</dbReference>